<evidence type="ECO:0000256" key="11">
    <source>
        <dbReference type="ARBA" id="ARBA00029766"/>
    </source>
</evidence>
<keyword evidence="15" id="KW-1185">Reference proteome</keyword>
<feature type="domain" description="7,8-dihydro-6-hydroxymethylpterin-pyrophosphokinase" evidence="13">
    <location>
        <begin position="99"/>
        <end position="110"/>
    </location>
</feature>
<keyword evidence="9" id="KW-0289">Folate biosynthesis</keyword>
<dbReference type="NCBIfam" id="TIGR01498">
    <property type="entry name" value="folK"/>
    <property type="match status" value="1"/>
</dbReference>
<keyword evidence="7" id="KW-0418">Kinase</keyword>
<evidence type="ECO:0000256" key="12">
    <source>
        <dbReference type="ARBA" id="ARBA00033413"/>
    </source>
</evidence>
<evidence type="ECO:0000256" key="7">
    <source>
        <dbReference type="ARBA" id="ARBA00022777"/>
    </source>
</evidence>
<dbReference type="PANTHER" id="PTHR43071">
    <property type="entry name" value="2-AMINO-4-HYDROXY-6-HYDROXYMETHYLDIHYDROPTERIDINE PYROPHOSPHOKINASE"/>
    <property type="match status" value="1"/>
</dbReference>
<dbReference type="GO" id="GO:0003848">
    <property type="term" value="F:2-amino-4-hydroxy-6-hydroxymethyldihydropteridine diphosphokinase activity"/>
    <property type="evidence" value="ECO:0007669"/>
    <property type="project" value="UniProtKB-EC"/>
</dbReference>
<evidence type="ECO:0000259" key="13">
    <source>
        <dbReference type="PROSITE" id="PS00794"/>
    </source>
</evidence>
<dbReference type="EC" id="2.7.6.3" evidence="3"/>
<evidence type="ECO:0000256" key="2">
    <source>
        <dbReference type="ARBA" id="ARBA00005810"/>
    </source>
</evidence>
<evidence type="ECO:0000256" key="6">
    <source>
        <dbReference type="ARBA" id="ARBA00022741"/>
    </source>
</evidence>
<comment type="caution">
    <text evidence="14">The sequence shown here is derived from an EMBL/GenBank/DDBJ whole genome shotgun (WGS) entry which is preliminary data.</text>
</comment>
<evidence type="ECO:0000256" key="8">
    <source>
        <dbReference type="ARBA" id="ARBA00022840"/>
    </source>
</evidence>
<dbReference type="Pfam" id="PF01288">
    <property type="entry name" value="HPPK"/>
    <property type="match status" value="1"/>
</dbReference>
<dbReference type="SUPFAM" id="SSF55083">
    <property type="entry name" value="6-hydroxymethyl-7,8-dihydropterin pyrophosphokinase, HPPK"/>
    <property type="match status" value="1"/>
</dbReference>
<proteinExistence type="inferred from homology"/>
<dbReference type="PROSITE" id="PS00794">
    <property type="entry name" value="HPPK"/>
    <property type="match status" value="1"/>
</dbReference>
<evidence type="ECO:0000256" key="3">
    <source>
        <dbReference type="ARBA" id="ARBA00013253"/>
    </source>
</evidence>
<comment type="function">
    <text evidence="10">Catalyzes the transfer of pyrophosphate from adenosine triphosphate (ATP) to 6-hydroxymethyl-7,8-dihydropterin, an enzymatic step in folate biosynthesis pathway.</text>
</comment>
<dbReference type="InterPro" id="IPR035907">
    <property type="entry name" value="Hppk_sf"/>
</dbReference>
<evidence type="ECO:0000313" key="15">
    <source>
        <dbReference type="Proteomes" id="UP001185984"/>
    </source>
</evidence>
<reference evidence="15" key="1">
    <citation type="journal article" date="2022" name="J Environ Chem Eng">
        <title>Biodegradation of petroleum oil using a constructed nonpathogenic and heavy metal-tolerant bacterial consortium isolated from marine sponges.</title>
        <authorList>
            <person name="Dechsakulwatana C."/>
            <person name="Rungsihiranrut A."/>
            <person name="Muangchinda C."/>
            <person name="Ningthoujam R."/>
            <person name="Klankeo P."/>
            <person name="Pinyakong O."/>
        </authorList>
    </citation>
    <scope>NUCLEOTIDE SEQUENCE [LARGE SCALE GENOMIC DNA]</scope>
    <source>
        <strain evidence="15">MO2-4</strain>
    </source>
</reference>
<keyword evidence="5 14" id="KW-0808">Transferase</keyword>
<sequence length="173" mass="19326">MADTRLSSGTHVYALALGSNRPRSARRTPARLIAQAVALIGAEMRVRAVSPVIVTPPLGPSLRRYANAAMLLESHLEPPALLRRLQAIEARLGRRRHRRWGARSIDIDIILWSGGKWRERRLTVPHAAFRTRAFVLTPLSHIAPGWRDPSSGLAVRHLRARLEKAKPKRATRG</sequence>
<organism evidence="14 15">
    <name type="scientific">Sphingobium naphthae</name>
    <dbReference type="NCBI Taxonomy" id="1886786"/>
    <lineage>
        <taxon>Bacteria</taxon>
        <taxon>Pseudomonadati</taxon>
        <taxon>Pseudomonadota</taxon>
        <taxon>Alphaproteobacteria</taxon>
        <taxon>Sphingomonadales</taxon>
        <taxon>Sphingomonadaceae</taxon>
        <taxon>Sphingobium</taxon>
    </lineage>
</organism>
<evidence type="ECO:0000256" key="9">
    <source>
        <dbReference type="ARBA" id="ARBA00022909"/>
    </source>
</evidence>
<dbReference type="InterPro" id="IPR000550">
    <property type="entry name" value="Hppk"/>
</dbReference>
<name>A0ABU3ZTQ9_9SPHN</name>
<keyword evidence="8" id="KW-0067">ATP-binding</keyword>
<dbReference type="EMBL" id="JAPTHD010000001">
    <property type="protein sequence ID" value="MDV5822906.1"/>
    <property type="molecule type" value="Genomic_DNA"/>
</dbReference>
<evidence type="ECO:0000256" key="5">
    <source>
        <dbReference type="ARBA" id="ARBA00022679"/>
    </source>
</evidence>
<evidence type="ECO:0000256" key="4">
    <source>
        <dbReference type="ARBA" id="ARBA00016218"/>
    </source>
</evidence>
<dbReference type="PANTHER" id="PTHR43071:SF1">
    <property type="entry name" value="2-AMINO-4-HYDROXY-6-HYDROXYMETHYLDIHYDROPTERIDINE PYROPHOSPHOKINASE"/>
    <property type="match status" value="1"/>
</dbReference>
<evidence type="ECO:0000256" key="10">
    <source>
        <dbReference type="ARBA" id="ARBA00029409"/>
    </source>
</evidence>
<comment type="pathway">
    <text evidence="1">Cofactor biosynthesis; tetrahydrofolate biosynthesis; 2-amino-4-hydroxy-6-hydroxymethyl-7,8-dihydropteridine diphosphate from 7,8-dihydroneopterin triphosphate: step 4/4.</text>
</comment>
<gene>
    <name evidence="14" type="primary">folK</name>
    <name evidence="14" type="ORF">O0R41_04755</name>
</gene>
<dbReference type="RefSeq" id="WP_317515979.1">
    <property type="nucleotide sequence ID" value="NZ_JAPTHD010000001.1"/>
</dbReference>
<evidence type="ECO:0000256" key="1">
    <source>
        <dbReference type="ARBA" id="ARBA00005051"/>
    </source>
</evidence>
<accession>A0ABU3ZTQ9</accession>
<dbReference type="Proteomes" id="UP001185984">
    <property type="component" value="Unassembled WGS sequence"/>
</dbReference>
<protein>
    <recommendedName>
        <fullName evidence="4">2-amino-4-hydroxy-6-hydroxymethyldihydropteridine pyrophosphokinase</fullName>
        <ecNumber evidence="3">2.7.6.3</ecNumber>
    </recommendedName>
    <alternativeName>
        <fullName evidence="11">6-hydroxymethyl-7,8-dihydropterin pyrophosphokinase</fullName>
    </alternativeName>
    <alternativeName>
        <fullName evidence="12">7,8-dihydro-6-hydroxymethylpterin-pyrophosphokinase</fullName>
    </alternativeName>
</protein>
<dbReference type="Gene3D" id="3.30.70.560">
    <property type="entry name" value="7,8-Dihydro-6-hydroxymethylpterin-pyrophosphokinase HPPK"/>
    <property type="match status" value="1"/>
</dbReference>
<evidence type="ECO:0000313" key="14">
    <source>
        <dbReference type="EMBL" id="MDV5822906.1"/>
    </source>
</evidence>
<comment type="similarity">
    <text evidence="2">Belongs to the HPPK family.</text>
</comment>
<keyword evidence="6" id="KW-0547">Nucleotide-binding</keyword>